<evidence type="ECO:0000313" key="3">
    <source>
        <dbReference type="EMBL" id="ADQ18024.1"/>
    </source>
</evidence>
<feature type="transmembrane region" description="Helical" evidence="1">
    <location>
        <begin position="20"/>
        <end position="40"/>
    </location>
</feature>
<feature type="transmembrane region" description="Helical" evidence="1">
    <location>
        <begin position="334"/>
        <end position="355"/>
    </location>
</feature>
<evidence type="ECO:0000313" key="4">
    <source>
        <dbReference type="Proteomes" id="UP000007435"/>
    </source>
</evidence>
<dbReference type="InterPro" id="IPR052529">
    <property type="entry name" value="Bact_Transport_Assoc"/>
</dbReference>
<name>E4RWF1_LEAB4</name>
<dbReference type="PANTHER" id="PTHR30590">
    <property type="entry name" value="INNER MEMBRANE PROTEIN"/>
    <property type="match status" value="1"/>
</dbReference>
<dbReference type="InterPro" id="IPR007349">
    <property type="entry name" value="DUF418"/>
</dbReference>
<keyword evidence="1" id="KW-0812">Transmembrane</keyword>
<organism evidence="3 4">
    <name type="scientific">Leadbetterella byssophila (strain DSM 17132 / JCM 16389 / KACC 11308 / NBRC 106382 / 4M15)</name>
    <dbReference type="NCBI Taxonomy" id="649349"/>
    <lineage>
        <taxon>Bacteria</taxon>
        <taxon>Pseudomonadati</taxon>
        <taxon>Bacteroidota</taxon>
        <taxon>Cytophagia</taxon>
        <taxon>Cytophagales</taxon>
        <taxon>Leadbetterellaceae</taxon>
        <taxon>Leadbetterella</taxon>
    </lineage>
</organism>
<dbReference type="eggNOG" id="COG2311">
    <property type="taxonomic scope" value="Bacteria"/>
</dbReference>
<feature type="transmembrane region" description="Helical" evidence="1">
    <location>
        <begin position="138"/>
        <end position="157"/>
    </location>
</feature>
<dbReference type="Proteomes" id="UP000007435">
    <property type="component" value="Chromosome"/>
</dbReference>
<feature type="transmembrane region" description="Helical" evidence="1">
    <location>
        <begin position="270"/>
        <end position="291"/>
    </location>
</feature>
<feature type="domain" description="DUF418" evidence="2">
    <location>
        <begin position="219"/>
        <end position="373"/>
    </location>
</feature>
<reference key="1">
    <citation type="submission" date="2010-11" db="EMBL/GenBank/DDBJ databases">
        <title>The complete genome of Leadbetterella byssophila DSM 17132.</title>
        <authorList>
            <consortium name="US DOE Joint Genome Institute (JGI-PGF)"/>
            <person name="Lucas S."/>
            <person name="Copeland A."/>
            <person name="Lapidus A."/>
            <person name="Glavina del Rio T."/>
            <person name="Dalin E."/>
            <person name="Tice H."/>
            <person name="Bruce D."/>
            <person name="Goodwin L."/>
            <person name="Pitluck S."/>
            <person name="Kyrpides N."/>
            <person name="Mavromatis K."/>
            <person name="Ivanova N."/>
            <person name="Teshima H."/>
            <person name="Brettin T."/>
            <person name="Detter J.C."/>
            <person name="Han C."/>
            <person name="Tapia R."/>
            <person name="Land M."/>
            <person name="Hauser L."/>
            <person name="Markowitz V."/>
            <person name="Cheng J.-F."/>
            <person name="Hugenholtz P."/>
            <person name="Woyke T."/>
            <person name="Wu D."/>
            <person name="Tindall B."/>
            <person name="Pomrenke H.G."/>
            <person name="Brambilla E."/>
            <person name="Klenk H.-P."/>
            <person name="Eisen J.A."/>
        </authorList>
    </citation>
    <scope>NUCLEOTIDE SEQUENCE [LARGE SCALE GENOMIC DNA]</scope>
    <source>
        <strain>DSM 17132</strain>
    </source>
</reference>
<dbReference type="KEGG" id="lby:Lbys_2348"/>
<feature type="transmembrane region" description="Helical" evidence="1">
    <location>
        <begin position="235"/>
        <end position="254"/>
    </location>
</feature>
<protein>
    <recommendedName>
        <fullName evidence="2">DUF418 domain-containing protein</fullName>
    </recommendedName>
</protein>
<sequence>MQTRPTEAKDRIPFLDALRGFALLGVLVANMYSHGGYFFYTPLSTIPKVPFDQPLEWCLHFLVDGKFYSLFSLLFGIGFALQLERKGQDISSFFLKRLSILFLFGILHALFLFVGDILMVYAFTGVFLLFFKKDHLKWAIFFLAFPVVEYAIFNFTLELPPPPPKELIQNVIETQRYGSLHQLILDHWAGLTEDRIPHLLFTGRFFKVLAMFLMGVYVAQKGLFKPGNREVLKRLFRICLPLGLLLNFGMAMLMETEYYYSLHPLGILESILYVIGVPVLSLAYASGFYLLHPSPLTKVFIPVGRMALTNYLTQSLICKIIFTQTHSWAGVPLTYLVILGLLIFLVQILWSHLWFKYFKYGPMEWLWRRLTYGRSFA</sequence>
<feature type="transmembrane region" description="Helical" evidence="1">
    <location>
        <begin position="61"/>
        <end position="81"/>
    </location>
</feature>
<gene>
    <name evidence="3" type="ordered locus">Lbys_2348</name>
</gene>
<dbReference type="Pfam" id="PF04235">
    <property type="entry name" value="DUF418"/>
    <property type="match status" value="1"/>
</dbReference>
<dbReference type="HOGENOM" id="CLU_039610_2_0_10"/>
<dbReference type="STRING" id="649349.Lbys_2348"/>
<evidence type="ECO:0000259" key="2">
    <source>
        <dbReference type="Pfam" id="PF04235"/>
    </source>
</evidence>
<accession>E4RWF1</accession>
<dbReference type="EMBL" id="CP002305">
    <property type="protein sequence ID" value="ADQ18024.1"/>
    <property type="molecule type" value="Genomic_DNA"/>
</dbReference>
<keyword evidence="1" id="KW-0472">Membrane</keyword>
<evidence type="ECO:0000256" key="1">
    <source>
        <dbReference type="SAM" id="Phobius"/>
    </source>
</evidence>
<proteinExistence type="predicted"/>
<dbReference type="AlphaFoldDB" id="E4RWF1"/>
<reference evidence="3 4" key="2">
    <citation type="journal article" date="2011" name="Stand. Genomic Sci.">
        <title>Complete genome sequence of Leadbetterella byssophila type strain (4M15).</title>
        <authorList>
            <person name="Abt B."/>
            <person name="Teshima H."/>
            <person name="Lucas S."/>
            <person name="Lapidus A."/>
            <person name="Del Rio T.G."/>
            <person name="Nolan M."/>
            <person name="Tice H."/>
            <person name="Cheng J.F."/>
            <person name="Pitluck S."/>
            <person name="Liolios K."/>
            <person name="Pagani I."/>
            <person name="Ivanova N."/>
            <person name="Mavromatis K."/>
            <person name="Pati A."/>
            <person name="Tapia R."/>
            <person name="Han C."/>
            <person name="Goodwin L."/>
            <person name="Chen A."/>
            <person name="Palaniappan K."/>
            <person name="Land M."/>
            <person name="Hauser L."/>
            <person name="Chang Y.J."/>
            <person name="Jeffries C.D."/>
            <person name="Rohde M."/>
            <person name="Goker M."/>
            <person name="Tindall B.J."/>
            <person name="Detter J.C."/>
            <person name="Woyke T."/>
            <person name="Bristow J."/>
            <person name="Eisen J.A."/>
            <person name="Markowitz V."/>
            <person name="Hugenholtz P."/>
            <person name="Klenk H.P."/>
            <person name="Kyrpides N.C."/>
        </authorList>
    </citation>
    <scope>NUCLEOTIDE SEQUENCE [LARGE SCALE GENOMIC DNA]</scope>
    <source>
        <strain evidence="4">DSM 17132 / JCM 16389 / KACC 11308 / NBRC 106382 / 4M15</strain>
    </source>
</reference>
<keyword evidence="1" id="KW-1133">Transmembrane helix</keyword>
<dbReference type="OrthoDB" id="9807744at2"/>
<dbReference type="PANTHER" id="PTHR30590:SF2">
    <property type="entry name" value="INNER MEMBRANE PROTEIN"/>
    <property type="match status" value="1"/>
</dbReference>
<feature type="transmembrane region" description="Helical" evidence="1">
    <location>
        <begin position="205"/>
        <end position="223"/>
    </location>
</feature>
<feature type="transmembrane region" description="Helical" evidence="1">
    <location>
        <begin position="101"/>
        <end position="131"/>
    </location>
</feature>
<dbReference type="RefSeq" id="WP_013409065.1">
    <property type="nucleotide sequence ID" value="NC_014655.1"/>
</dbReference>
<keyword evidence="4" id="KW-1185">Reference proteome</keyword>